<name>A0ABQ9HPJ6_9NEOP</name>
<dbReference type="EMBL" id="JARBHB010000004">
    <property type="protein sequence ID" value="KAJ8885848.1"/>
    <property type="molecule type" value="Genomic_DNA"/>
</dbReference>
<evidence type="ECO:0000313" key="1">
    <source>
        <dbReference type="EMBL" id="KAJ8885848.1"/>
    </source>
</evidence>
<feature type="non-terminal residue" evidence="1">
    <location>
        <position position="566"/>
    </location>
</feature>
<organism evidence="1 2">
    <name type="scientific">Dryococelus australis</name>
    <dbReference type="NCBI Taxonomy" id="614101"/>
    <lineage>
        <taxon>Eukaryota</taxon>
        <taxon>Metazoa</taxon>
        <taxon>Ecdysozoa</taxon>
        <taxon>Arthropoda</taxon>
        <taxon>Hexapoda</taxon>
        <taxon>Insecta</taxon>
        <taxon>Pterygota</taxon>
        <taxon>Neoptera</taxon>
        <taxon>Polyneoptera</taxon>
        <taxon>Phasmatodea</taxon>
        <taxon>Verophasmatodea</taxon>
        <taxon>Anareolatae</taxon>
        <taxon>Phasmatidae</taxon>
        <taxon>Eurycanthinae</taxon>
        <taxon>Dryococelus</taxon>
    </lineage>
</organism>
<comment type="caution">
    <text evidence="1">The sequence shown here is derived from an EMBL/GenBank/DDBJ whole genome shotgun (WGS) entry which is preliminary data.</text>
</comment>
<protein>
    <submittedName>
        <fullName evidence="1">Uncharacterized protein</fullName>
    </submittedName>
</protein>
<evidence type="ECO:0000313" key="2">
    <source>
        <dbReference type="Proteomes" id="UP001159363"/>
    </source>
</evidence>
<accession>A0ABQ9HPJ6</accession>
<reference evidence="1 2" key="1">
    <citation type="submission" date="2023-02" db="EMBL/GenBank/DDBJ databases">
        <title>LHISI_Scaffold_Assembly.</title>
        <authorList>
            <person name="Stuart O.P."/>
            <person name="Cleave R."/>
            <person name="Magrath M.J.L."/>
            <person name="Mikheyev A.S."/>
        </authorList>
    </citation>
    <scope>NUCLEOTIDE SEQUENCE [LARGE SCALE GENOMIC DNA]</scope>
    <source>
        <strain evidence="1">Daus_M_001</strain>
        <tissue evidence="1">Leg muscle</tissue>
    </source>
</reference>
<dbReference type="Proteomes" id="UP001159363">
    <property type="component" value="Chromosome X"/>
</dbReference>
<gene>
    <name evidence="1" type="ORF">PR048_012054</name>
</gene>
<proteinExistence type="predicted"/>
<keyword evidence="2" id="KW-1185">Reference proteome</keyword>
<sequence>MTMWGQLITGQRDLGKIRSGGNRNLTEVRGLQQRTAFNPRFGRLLTLRPAEPMKGDPGEYGVNRREKREISQVSPLTNGIVRHDYHMRRSGVTGQGIEPGSPPWEASRLTAQPPKTCAKCGKKKHFESICRSKVAVNVVDEACDADPSDHLLLEEYRDVLGLGKFPFSHHITLKLDAEPVIRPACGIPIKLKDWLNTTLDHSNSPLRICLEPKFLIIAIERERLYIPNQEDINNTLQGKQFYFVVDMQESFYHKSKAKQKRFYDKKAVKKRGKEMQPDEEVMVKEGSVWHRKVMLGPADVPRSFPVRDESGRVLNRNSKYVRPATTSSTQQEATSCWLKTEENYKTSDKTKLKKKKYGHVFGDCINVFAMVYVYNSLNDQETYSPERIQIRKRHRKLCDEPLALVMTFPAQCLRGFSRARVTLQCNRFCAETVPPSLFHLLRNITPLIARLESNYQAIARANYSTASRLQLLVQRTLRSKKCACFAYRRLLNVWVRAQTYYGEVERSLERLKTNSSRQGRLLLNTGQYYGGYTANEVFVVEKLHQQDVQRWERAALRHRLRLVISL</sequence>